<evidence type="ECO:0000313" key="2">
    <source>
        <dbReference type="Proteomes" id="UP000317496"/>
    </source>
</evidence>
<dbReference type="Pfam" id="PF10094">
    <property type="entry name" value="DUF2332"/>
    <property type="match status" value="1"/>
</dbReference>
<organism evidence="1 2">
    <name type="scientific">Ferrovibrio terrae</name>
    <dbReference type="NCBI Taxonomy" id="2594003"/>
    <lineage>
        <taxon>Bacteria</taxon>
        <taxon>Pseudomonadati</taxon>
        <taxon>Pseudomonadota</taxon>
        <taxon>Alphaproteobacteria</taxon>
        <taxon>Rhodospirillales</taxon>
        <taxon>Rhodospirillaceae</taxon>
        <taxon>Ferrovibrio</taxon>
    </lineage>
</organism>
<accession>A0A516GZJ7</accession>
<reference evidence="1 2" key="1">
    <citation type="submission" date="2019-07" db="EMBL/GenBank/DDBJ databases">
        <title>Genome sequencing for Ferrovibrio sp. K5.</title>
        <authorList>
            <person name="Park S.-J."/>
        </authorList>
    </citation>
    <scope>NUCLEOTIDE SEQUENCE [LARGE SCALE GENOMIC DNA]</scope>
    <source>
        <strain evidence="1 2">K5</strain>
    </source>
</reference>
<name>A0A516GZJ7_9PROT</name>
<dbReference type="KEGG" id="fer:FNB15_06415"/>
<dbReference type="AlphaFoldDB" id="A0A516GZJ7"/>
<protein>
    <submittedName>
        <fullName evidence="1">DUF2332 family protein</fullName>
    </submittedName>
</protein>
<proteinExistence type="predicted"/>
<sequence>MRSTKCAMPSADSVIASFRDQADYCRALGSPFTGMLLDLATERLAANASWAEPILNWPGDPRADALPLRLAGALHRAVLEGGDAPLTAAYAATHITAGDLDAALTRHAALLAQYLQSPPQTNDPQRSAVLLGGFLKLAQLCPGLPLQTCEIGASAGLNQLWDTYAYDFGGWQHGEPQTAPLLLRCRWGGSQPPALRPRVIARAGCDVSPLDARNTADRQRLLSYIWADQPERLARVTLALDHAAACDIAVARNHAADFVAAQLQQRKPDAALVLYHSIVWQYIAAPEQQRIAAAMNQAGATATAQAPLAWLRFEPGRAKDGADLTLTLWNGTDPAGREERLGAGDYHGRWMRWEND</sequence>
<dbReference type="Proteomes" id="UP000317496">
    <property type="component" value="Chromosome"/>
</dbReference>
<dbReference type="OrthoDB" id="7666987at2"/>
<evidence type="ECO:0000313" key="1">
    <source>
        <dbReference type="EMBL" id="QDO96932.1"/>
    </source>
</evidence>
<dbReference type="PIRSF" id="PIRSF012608">
    <property type="entry name" value="UCP012608"/>
    <property type="match status" value="1"/>
</dbReference>
<gene>
    <name evidence="1" type="ORF">FNB15_06415</name>
</gene>
<dbReference type="EMBL" id="CP041636">
    <property type="protein sequence ID" value="QDO96932.1"/>
    <property type="molecule type" value="Genomic_DNA"/>
</dbReference>
<keyword evidence="2" id="KW-1185">Reference proteome</keyword>
<dbReference type="InterPro" id="IPR011200">
    <property type="entry name" value="UCP012608"/>
</dbReference>